<evidence type="ECO:0000256" key="5">
    <source>
        <dbReference type="ARBA" id="ARBA00022692"/>
    </source>
</evidence>
<evidence type="ECO:0000313" key="17">
    <source>
        <dbReference type="Proteomes" id="UP000327157"/>
    </source>
</evidence>
<evidence type="ECO:0000313" key="16">
    <source>
        <dbReference type="EMBL" id="KAB2631582.1"/>
    </source>
</evidence>
<comment type="subcellular location">
    <subcellularLocation>
        <location evidence="1">Cell membrane</location>
        <topology evidence="1">Single-pass type I membrane protein</topology>
    </subcellularLocation>
</comment>
<sequence>MDNHCHLSIAHYLLLLLLVSSCMQSTTKLCFCLAGDEISSSVKTNSCIEEERQALLVFKQHLVDHSGRLSSWVGHDCCQWEGISCNNSTGHVVKMDLRNPYDFSDDDEYEERRYEERRNASLGGKINASLLSLKHLNYLDLSLNSFDSIQIPKFIGELKSLQYLNLSYASFRGEIPSSLGNLSSLNFLDLGWSGNVFDLSSKNLNWLSHLTSLKYINLNGVDLSSTGVSWAYDINMLPSLLELHLSSCQIESIPLSLQSINFLPLSLQRINFTSLLVLDMSSNGIKSSLFPGWFFNLTNLVTLDLSRNDFGDSFPSEFSNFKSLENLHLSDTGLKGQIPKVSGNLCKLKVLSLSENKFDGGIEEFWRSLSNCPSNTLESLDLSYCQLESQLPVFLGMFKSLQNLNLRENHLWGSIPDSIGNLSSLRTLALNDNNLSGSIPDSIGNLSSLRTLDLNYNKMNGSIPESIGQLCELVSLHLFGNSWEGILTEAHFINLTRLQDFEVGNVDRPTSLILDGAYDRVPPFKLFTIYIINCRISPGFWVWLQTQTELSDVALLGNGISDSIPEEWLLKISAQLTNLYLSYNHFRGNFPSHLKFPNLTYIDLSHNQLEGPLPLWCFPNVDSLYLEGNLFSGPIPSNIDQMMPKLEELLLDENHLNGTIPPSICKMQKLKILSLRSNQFSGELPHAWNMESIMVFLDVGQNNLSGKIPTSLGVLRSLEILKLNDNYFGGEIPDALQNCSSLRSIDLGDNKLSGKIPLWIGGSNVSKLSRLRLRSNYFSGCISQQLCNLQGLHILDLSHNNLSGTIPMCLDNLTSLVNDDSSSYEYDYDVLEQATLTIKGEELVYNRTLYLVKSIDLSSNNLQGEIPEEISSLIMLGTLNLSMNQLIGKIPSKVGNLRWLETLDLSHNHLSGQIPQSLSSLTFLSHLDLSYNNLSGRIPTGNQLQTLNFSSIYVGNQWLCGVPLSTKCPEDVTFIPKDAKEENEDGKDKLWLYVSVVLGFIVGFWGVCGTLILKTSWRYAYFQFFDDIKNKVALAIALKVARFKMFLF</sequence>
<keyword evidence="5 12" id="KW-0812">Transmembrane</keyword>
<dbReference type="FunFam" id="3.80.10.10:FF:000649">
    <property type="entry name" value="Leucine Rich Repeat family protein"/>
    <property type="match status" value="1"/>
</dbReference>
<dbReference type="FunFam" id="3.80.10.10:FF:000111">
    <property type="entry name" value="LRR receptor-like serine/threonine-protein kinase ERECTA"/>
    <property type="match status" value="1"/>
</dbReference>
<dbReference type="InterPro" id="IPR055414">
    <property type="entry name" value="LRR_R13L4/SHOC2-like"/>
</dbReference>
<dbReference type="FunFam" id="3.80.10.10:FF:000041">
    <property type="entry name" value="LRR receptor-like serine/threonine-protein kinase ERECTA"/>
    <property type="match status" value="1"/>
</dbReference>
<feature type="domain" description="Disease resistance R13L4/SHOC-2-like LRR" evidence="15">
    <location>
        <begin position="395"/>
        <end position="513"/>
    </location>
</feature>
<dbReference type="Pfam" id="PF00560">
    <property type="entry name" value="LRR_1"/>
    <property type="match status" value="9"/>
</dbReference>
<evidence type="ECO:0000256" key="6">
    <source>
        <dbReference type="ARBA" id="ARBA00022729"/>
    </source>
</evidence>
<evidence type="ECO:0000256" key="9">
    <source>
        <dbReference type="ARBA" id="ARBA00023136"/>
    </source>
</evidence>
<dbReference type="Pfam" id="PF13516">
    <property type="entry name" value="LRR_6"/>
    <property type="match status" value="1"/>
</dbReference>
<evidence type="ECO:0000256" key="2">
    <source>
        <dbReference type="ARBA" id="ARBA00009592"/>
    </source>
</evidence>
<evidence type="ECO:0000256" key="11">
    <source>
        <dbReference type="ARBA" id="ARBA00023180"/>
    </source>
</evidence>
<reference evidence="16 17" key="1">
    <citation type="submission" date="2019-09" db="EMBL/GenBank/DDBJ databases">
        <authorList>
            <person name="Ou C."/>
        </authorList>
    </citation>
    <scope>NUCLEOTIDE SEQUENCE [LARGE SCALE GENOMIC DNA]</scope>
    <source>
        <strain evidence="16">S2</strain>
        <tissue evidence="16">Leaf</tissue>
    </source>
</reference>
<evidence type="ECO:0000256" key="3">
    <source>
        <dbReference type="ARBA" id="ARBA00022475"/>
    </source>
</evidence>
<dbReference type="PRINTS" id="PR00019">
    <property type="entry name" value="LEURICHRPT"/>
</dbReference>
<dbReference type="Pfam" id="PF23598">
    <property type="entry name" value="LRR_14"/>
    <property type="match status" value="1"/>
</dbReference>
<evidence type="ECO:0000256" key="13">
    <source>
        <dbReference type="SAM" id="SignalP"/>
    </source>
</evidence>
<keyword evidence="16" id="KW-0808">Transferase</keyword>
<gene>
    <name evidence="16" type="ORF">D8674_009101</name>
</gene>
<keyword evidence="11" id="KW-0325">Glycoprotein</keyword>
<dbReference type="Gene3D" id="3.80.10.10">
    <property type="entry name" value="Ribonuclease Inhibitor"/>
    <property type="match status" value="4"/>
</dbReference>
<accession>A0A5N5HZN2</accession>
<evidence type="ECO:0000256" key="10">
    <source>
        <dbReference type="ARBA" id="ARBA00023170"/>
    </source>
</evidence>
<feature type="chain" id="PRO_5024437688" evidence="13">
    <location>
        <begin position="25"/>
        <end position="1048"/>
    </location>
</feature>
<keyword evidence="17" id="KW-1185">Reference proteome</keyword>
<keyword evidence="7" id="KW-0677">Repeat</keyword>
<evidence type="ECO:0000256" key="1">
    <source>
        <dbReference type="ARBA" id="ARBA00004251"/>
    </source>
</evidence>
<evidence type="ECO:0000256" key="4">
    <source>
        <dbReference type="ARBA" id="ARBA00022614"/>
    </source>
</evidence>
<feature type="domain" description="Leucine-rich repeat-containing N-terminal plant-type" evidence="14">
    <location>
        <begin position="49"/>
        <end position="86"/>
    </location>
</feature>
<name>A0A5N5HZN2_9ROSA</name>
<organism evidence="16 17">
    <name type="scientific">Pyrus ussuriensis x Pyrus communis</name>
    <dbReference type="NCBI Taxonomy" id="2448454"/>
    <lineage>
        <taxon>Eukaryota</taxon>
        <taxon>Viridiplantae</taxon>
        <taxon>Streptophyta</taxon>
        <taxon>Embryophyta</taxon>
        <taxon>Tracheophyta</taxon>
        <taxon>Spermatophyta</taxon>
        <taxon>Magnoliopsida</taxon>
        <taxon>eudicotyledons</taxon>
        <taxon>Gunneridae</taxon>
        <taxon>Pentapetalae</taxon>
        <taxon>rosids</taxon>
        <taxon>fabids</taxon>
        <taxon>Rosales</taxon>
        <taxon>Rosaceae</taxon>
        <taxon>Amygdaloideae</taxon>
        <taxon>Maleae</taxon>
        <taxon>Pyrus</taxon>
    </lineage>
</organism>
<keyword evidence="9 12" id="KW-0472">Membrane</keyword>
<evidence type="ECO:0000259" key="15">
    <source>
        <dbReference type="Pfam" id="PF23598"/>
    </source>
</evidence>
<reference evidence="16 17" key="3">
    <citation type="submission" date="2019-11" db="EMBL/GenBank/DDBJ databases">
        <title>A de novo genome assembly of a pear dwarfing rootstock.</title>
        <authorList>
            <person name="Wang F."/>
            <person name="Wang J."/>
            <person name="Li S."/>
            <person name="Zhang Y."/>
            <person name="Fang M."/>
            <person name="Ma L."/>
            <person name="Zhao Y."/>
            <person name="Jiang S."/>
        </authorList>
    </citation>
    <scope>NUCLEOTIDE SEQUENCE [LARGE SCALE GENOMIC DNA]</scope>
    <source>
        <strain evidence="16">S2</strain>
        <tissue evidence="16">Leaf</tissue>
    </source>
</reference>
<dbReference type="OrthoDB" id="1161149at2759"/>
<keyword evidence="16" id="KW-0418">Kinase</keyword>
<evidence type="ECO:0000256" key="8">
    <source>
        <dbReference type="ARBA" id="ARBA00022989"/>
    </source>
</evidence>
<dbReference type="PROSITE" id="PS51450">
    <property type="entry name" value="LRR"/>
    <property type="match status" value="1"/>
</dbReference>
<comment type="similarity">
    <text evidence="2">Belongs to the RLP family.</text>
</comment>
<dbReference type="AlphaFoldDB" id="A0A5N5HZN2"/>
<dbReference type="GO" id="GO:0016301">
    <property type="term" value="F:kinase activity"/>
    <property type="evidence" value="ECO:0007669"/>
    <property type="project" value="UniProtKB-KW"/>
</dbReference>
<keyword evidence="6 13" id="KW-0732">Signal</keyword>
<keyword evidence="4" id="KW-0433">Leucine-rich repeat</keyword>
<dbReference type="GO" id="GO:0005886">
    <property type="term" value="C:plasma membrane"/>
    <property type="evidence" value="ECO:0007669"/>
    <property type="project" value="UniProtKB-SubCell"/>
</dbReference>
<keyword evidence="3" id="KW-1003">Cell membrane</keyword>
<dbReference type="Proteomes" id="UP000327157">
    <property type="component" value="Chromosome 12"/>
</dbReference>
<keyword evidence="8 12" id="KW-1133">Transmembrane helix</keyword>
<dbReference type="InterPro" id="IPR046956">
    <property type="entry name" value="RLP23-like"/>
</dbReference>
<dbReference type="Pfam" id="PF13855">
    <property type="entry name" value="LRR_8"/>
    <property type="match status" value="2"/>
</dbReference>
<protein>
    <submittedName>
        <fullName evidence="16">LRR receptor-like serine/threonine-protein kinase GSO2</fullName>
    </submittedName>
</protein>
<keyword evidence="10 16" id="KW-0675">Receptor</keyword>
<evidence type="ECO:0000259" key="14">
    <source>
        <dbReference type="Pfam" id="PF08263"/>
    </source>
</evidence>
<feature type="transmembrane region" description="Helical" evidence="12">
    <location>
        <begin position="990"/>
        <end position="1013"/>
    </location>
</feature>
<evidence type="ECO:0000256" key="7">
    <source>
        <dbReference type="ARBA" id="ARBA00022737"/>
    </source>
</evidence>
<dbReference type="GO" id="GO:0009791">
    <property type="term" value="P:post-embryonic development"/>
    <property type="evidence" value="ECO:0007669"/>
    <property type="project" value="UniProtKB-ARBA"/>
</dbReference>
<dbReference type="SUPFAM" id="SSF52058">
    <property type="entry name" value="L domain-like"/>
    <property type="match status" value="1"/>
</dbReference>
<dbReference type="InterPro" id="IPR013210">
    <property type="entry name" value="LRR_N_plant-typ"/>
</dbReference>
<dbReference type="PANTHER" id="PTHR48063">
    <property type="entry name" value="LRR RECEPTOR-LIKE KINASE"/>
    <property type="match status" value="1"/>
</dbReference>
<proteinExistence type="inferred from homology"/>
<reference evidence="17" key="2">
    <citation type="submission" date="2019-10" db="EMBL/GenBank/DDBJ databases">
        <title>A de novo genome assembly of a pear dwarfing rootstock.</title>
        <authorList>
            <person name="Wang F."/>
            <person name="Wang J."/>
            <person name="Li S."/>
            <person name="Zhang Y."/>
            <person name="Fang M."/>
            <person name="Ma L."/>
            <person name="Zhao Y."/>
            <person name="Jiang S."/>
        </authorList>
    </citation>
    <scope>NUCLEOTIDE SEQUENCE [LARGE SCALE GENOMIC DNA]</scope>
</reference>
<dbReference type="InterPro" id="IPR001611">
    <property type="entry name" value="Leu-rich_rpt"/>
</dbReference>
<dbReference type="Pfam" id="PF08263">
    <property type="entry name" value="LRRNT_2"/>
    <property type="match status" value="1"/>
</dbReference>
<dbReference type="InterPro" id="IPR003591">
    <property type="entry name" value="Leu-rich_rpt_typical-subtyp"/>
</dbReference>
<dbReference type="EMBL" id="SMOL01000143">
    <property type="protein sequence ID" value="KAB2631582.1"/>
    <property type="molecule type" value="Genomic_DNA"/>
</dbReference>
<dbReference type="PANTHER" id="PTHR48063:SF90">
    <property type="entry name" value="OS11G0565920 PROTEIN"/>
    <property type="match status" value="1"/>
</dbReference>
<evidence type="ECO:0000256" key="12">
    <source>
        <dbReference type="SAM" id="Phobius"/>
    </source>
</evidence>
<dbReference type="SUPFAM" id="SSF52047">
    <property type="entry name" value="RNI-like"/>
    <property type="match status" value="2"/>
</dbReference>
<dbReference type="SMART" id="SM00369">
    <property type="entry name" value="LRR_TYP"/>
    <property type="match status" value="14"/>
</dbReference>
<comment type="caution">
    <text evidence="16">The sequence shown here is derived from an EMBL/GenBank/DDBJ whole genome shotgun (WGS) entry which is preliminary data.</text>
</comment>
<dbReference type="FunFam" id="3.80.10.10:FF:000233">
    <property type="entry name" value="Leucine-rich repeat receptor-like protein kinase TDR"/>
    <property type="match status" value="1"/>
</dbReference>
<dbReference type="InterPro" id="IPR032675">
    <property type="entry name" value="LRR_dom_sf"/>
</dbReference>
<feature type="signal peptide" evidence="13">
    <location>
        <begin position="1"/>
        <end position="24"/>
    </location>
</feature>